<evidence type="ECO:0000313" key="2">
    <source>
        <dbReference type="Proteomes" id="UP000015105"/>
    </source>
</evidence>
<sequence>MTNPSKKREMLGDSVAWAGCTIMYLLGQQLHFELFDFSYQFLNVAEIETATVSLYQPADRSKSPNIFQVRSLPTFPA</sequence>
<dbReference type="PANTHER" id="PTHR12195">
    <property type="entry name" value="CYTOPLASMIC FMR1-INTERACTING PROTEIN-RELATED"/>
    <property type="match status" value="1"/>
</dbReference>
<organism evidence="1 2">
    <name type="scientific">Aegilops tauschii subsp. strangulata</name>
    <name type="common">Goatgrass</name>
    <dbReference type="NCBI Taxonomy" id="200361"/>
    <lineage>
        <taxon>Eukaryota</taxon>
        <taxon>Viridiplantae</taxon>
        <taxon>Streptophyta</taxon>
        <taxon>Embryophyta</taxon>
        <taxon>Tracheophyta</taxon>
        <taxon>Spermatophyta</taxon>
        <taxon>Magnoliopsida</taxon>
        <taxon>Liliopsida</taxon>
        <taxon>Poales</taxon>
        <taxon>Poaceae</taxon>
        <taxon>BOP clade</taxon>
        <taxon>Pooideae</taxon>
        <taxon>Triticodae</taxon>
        <taxon>Triticeae</taxon>
        <taxon>Triticinae</taxon>
        <taxon>Aegilops</taxon>
    </lineage>
</organism>
<dbReference type="Pfam" id="PF05994">
    <property type="entry name" value="FragX_IP"/>
    <property type="match status" value="1"/>
</dbReference>
<dbReference type="GO" id="GO:0030833">
    <property type="term" value="P:regulation of actin filament polymerization"/>
    <property type="evidence" value="ECO:0007669"/>
    <property type="project" value="InterPro"/>
</dbReference>
<dbReference type="Proteomes" id="UP000015105">
    <property type="component" value="Chromosome 4D"/>
</dbReference>
<reference evidence="1" key="3">
    <citation type="journal article" date="2017" name="Nature">
        <title>Genome sequence of the progenitor of the wheat D genome Aegilops tauschii.</title>
        <authorList>
            <person name="Luo M.C."/>
            <person name="Gu Y.Q."/>
            <person name="Puiu D."/>
            <person name="Wang H."/>
            <person name="Twardziok S.O."/>
            <person name="Deal K.R."/>
            <person name="Huo N."/>
            <person name="Zhu T."/>
            <person name="Wang L."/>
            <person name="Wang Y."/>
            <person name="McGuire P.E."/>
            <person name="Liu S."/>
            <person name="Long H."/>
            <person name="Ramasamy R.K."/>
            <person name="Rodriguez J.C."/>
            <person name="Van S.L."/>
            <person name="Yuan L."/>
            <person name="Wang Z."/>
            <person name="Xia Z."/>
            <person name="Xiao L."/>
            <person name="Anderson O.D."/>
            <person name="Ouyang S."/>
            <person name="Liang Y."/>
            <person name="Zimin A.V."/>
            <person name="Pertea G."/>
            <person name="Qi P."/>
            <person name="Bennetzen J.L."/>
            <person name="Dai X."/>
            <person name="Dawson M.W."/>
            <person name="Muller H.G."/>
            <person name="Kugler K."/>
            <person name="Rivarola-Duarte L."/>
            <person name="Spannagl M."/>
            <person name="Mayer K.F.X."/>
            <person name="Lu F.H."/>
            <person name="Bevan M.W."/>
            <person name="Leroy P."/>
            <person name="Li P."/>
            <person name="You F.M."/>
            <person name="Sun Q."/>
            <person name="Liu Z."/>
            <person name="Lyons E."/>
            <person name="Wicker T."/>
            <person name="Salzberg S.L."/>
            <person name="Devos K.M."/>
            <person name="Dvorak J."/>
        </authorList>
    </citation>
    <scope>NUCLEOTIDE SEQUENCE [LARGE SCALE GENOMIC DNA]</scope>
    <source>
        <strain evidence="1">cv. AL8/78</strain>
    </source>
</reference>
<evidence type="ECO:0000313" key="1">
    <source>
        <dbReference type="EnsemblPlants" id="AET4Gv20738700.32"/>
    </source>
</evidence>
<name>A0A453IZ19_AEGTS</name>
<reference evidence="1" key="5">
    <citation type="journal article" date="2021" name="G3 (Bethesda)">
        <title>Aegilops tauschii genome assembly Aet v5.0 features greater sequence contiguity and improved annotation.</title>
        <authorList>
            <person name="Wang L."/>
            <person name="Zhu T."/>
            <person name="Rodriguez J.C."/>
            <person name="Deal K.R."/>
            <person name="Dubcovsky J."/>
            <person name="McGuire P.E."/>
            <person name="Lux T."/>
            <person name="Spannagl M."/>
            <person name="Mayer K.F.X."/>
            <person name="Baldrich P."/>
            <person name="Meyers B.C."/>
            <person name="Huo N."/>
            <person name="Gu Y.Q."/>
            <person name="Zhou H."/>
            <person name="Devos K.M."/>
            <person name="Bennetzen J.L."/>
            <person name="Unver T."/>
            <person name="Budak H."/>
            <person name="Gulick P.J."/>
            <person name="Galiba G."/>
            <person name="Kalapos B."/>
            <person name="Nelson D.R."/>
            <person name="Li P."/>
            <person name="You F.M."/>
            <person name="Luo M.C."/>
            <person name="Dvorak J."/>
        </authorList>
    </citation>
    <scope>NUCLEOTIDE SEQUENCE [LARGE SCALE GENOMIC DNA]</scope>
    <source>
        <strain evidence="1">cv. AL8/78</strain>
    </source>
</reference>
<protein>
    <submittedName>
        <fullName evidence="1">Uncharacterized protein</fullName>
    </submittedName>
</protein>
<dbReference type="AlphaFoldDB" id="A0A453IZ19"/>
<keyword evidence="2" id="KW-1185">Reference proteome</keyword>
<reference evidence="2" key="2">
    <citation type="journal article" date="2017" name="Nat. Plants">
        <title>The Aegilops tauschii genome reveals multiple impacts of transposons.</title>
        <authorList>
            <person name="Zhao G."/>
            <person name="Zou C."/>
            <person name="Li K."/>
            <person name="Wang K."/>
            <person name="Li T."/>
            <person name="Gao L."/>
            <person name="Zhang X."/>
            <person name="Wang H."/>
            <person name="Yang Z."/>
            <person name="Liu X."/>
            <person name="Jiang W."/>
            <person name="Mao L."/>
            <person name="Kong X."/>
            <person name="Jiao Y."/>
            <person name="Jia J."/>
        </authorList>
    </citation>
    <scope>NUCLEOTIDE SEQUENCE [LARGE SCALE GENOMIC DNA]</scope>
    <source>
        <strain evidence="2">cv. AL8/78</strain>
    </source>
</reference>
<dbReference type="InterPro" id="IPR008081">
    <property type="entry name" value="Cytoplasmic_FMR1-int"/>
</dbReference>
<dbReference type="Gramene" id="AET4Gv20738700.32">
    <property type="protein sequence ID" value="AET4Gv20738700.32"/>
    <property type="gene ID" value="AET4Gv20738700"/>
</dbReference>
<reference evidence="1" key="4">
    <citation type="submission" date="2019-03" db="UniProtKB">
        <authorList>
            <consortium name="EnsemblPlants"/>
        </authorList>
    </citation>
    <scope>IDENTIFICATION</scope>
</reference>
<accession>A0A453IZ19</accession>
<proteinExistence type="predicted"/>
<reference evidence="2" key="1">
    <citation type="journal article" date="2014" name="Science">
        <title>Ancient hybridizations among the ancestral genomes of bread wheat.</title>
        <authorList>
            <consortium name="International Wheat Genome Sequencing Consortium,"/>
            <person name="Marcussen T."/>
            <person name="Sandve S.R."/>
            <person name="Heier L."/>
            <person name="Spannagl M."/>
            <person name="Pfeifer M."/>
            <person name="Jakobsen K.S."/>
            <person name="Wulff B.B."/>
            <person name="Steuernagel B."/>
            <person name="Mayer K.F."/>
            <person name="Olsen O.A."/>
        </authorList>
    </citation>
    <scope>NUCLEOTIDE SEQUENCE [LARGE SCALE GENOMIC DNA]</scope>
    <source>
        <strain evidence="2">cv. AL8/78</strain>
    </source>
</reference>
<dbReference type="EnsemblPlants" id="AET4Gv20738700.32">
    <property type="protein sequence ID" value="AET4Gv20738700.32"/>
    <property type="gene ID" value="AET4Gv20738700"/>
</dbReference>
<dbReference type="GO" id="GO:0031267">
    <property type="term" value="F:small GTPase binding"/>
    <property type="evidence" value="ECO:0007669"/>
    <property type="project" value="InterPro"/>
</dbReference>